<dbReference type="GO" id="GO:0007020">
    <property type="term" value="P:microtubule nucleation"/>
    <property type="evidence" value="ECO:0007669"/>
    <property type="project" value="TreeGrafter"/>
</dbReference>
<dbReference type="EMBL" id="JAHUZD010000109">
    <property type="protein sequence ID" value="KAI3404022.2"/>
    <property type="molecule type" value="Genomic_DNA"/>
</dbReference>
<feature type="region of interest" description="Disordered" evidence="4">
    <location>
        <begin position="208"/>
        <end position="231"/>
    </location>
</feature>
<dbReference type="GO" id="GO:0047496">
    <property type="term" value="P:vesicle transport along microtubule"/>
    <property type="evidence" value="ECO:0007669"/>
    <property type="project" value="TreeGrafter"/>
</dbReference>
<feature type="coiled-coil region" evidence="3">
    <location>
        <begin position="13"/>
        <end position="177"/>
    </location>
</feature>
<dbReference type="InterPro" id="IPR033494">
    <property type="entry name" value="NUDE"/>
</dbReference>
<organism evidence="5 6">
    <name type="scientific">Candida oxycetoniae</name>
    <dbReference type="NCBI Taxonomy" id="497107"/>
    <lineage>
        <taxon>Eukaryota</taxon>
        <taxon>Fungi</taxon>
        <taxon>Dikarya</taxon>
        <taxon>Ascomycota</taxon>
        <taxon>Saccharomycotina</taxon>
        <taxon>Pichiomycetes</taxon>
        <taxon>Debaryomycetaceae</taxon>
        <taxon>Candida/Lodderomyces clade</taxon>
        <taxon>Candida</taxon>
    </lineage>
</organism>
<dbReference type="GO" id="GO:0005871">
    <property type="term" value="C:kinesin complex"/>
    <property type="evidence" value="ECO:0007669"/>
    <property type="project" value="TreeGrafter"/>
</dbReference>
<keyword evidence="2 3" id="KW-0175">Coiled coil</keyword>
<evidence type="ECO:0000313" key="5">
    <source>
        <dbReference type="EMBL" id="KAI3404022.2"/>
    </source>
</evidence>
<accession>A0AAI9SW27</accession>
<dbReference type="RefSeq" id="XP_049179767.1">
    <property type="nucleotide sequence ID" value="XM_049324488.1"/>
</dbReference>
<name>A0AAI9SW27_9ASCO</name>
<dbReference type="PANTHER" id="PTHR10921:SF1">
    <property type="entry name" value="NUCLEAR DISTRIBUTION PROTEIN NUDE HOMOLOG"/>
    <property type="match status" value="1"/>
</dbReference>
<evidence type="ECO:0000256" key="3">
    <source>
        <dbReference type="SAM" id="Coils"/>
    </source>
</evidence>
<proteinExistence type="inferred from homology"/>
<evidence type="ECO:0000256" key="4">
    <source>
        <dbReference type="SAM" id="MobiDB-lite"/>
    </source>
</evidence>
<feature type="region of interest" description="Disordered" evidence="4">
    <location>
        <begin position="297"/>
        <end position="355"/>
    </location>
</feature>
<dbReference type="Gene3D" id="6.10.250.1080">
    <property type="match status" value="1"/>
</dbReference>
<sequence>MDNLSRRLIQLSKNELVQKILESEAALNEFQESSRDLERALEEELHELESTNVVLIKQLQNFKGQLNSSRQQKLDLGREVGSLQELIQEKDAEISHLRQKIVNIEILNDSMESQDRIMTSKYELQQSFNNELLEKLAILEDEVDRLRKLNIEKGLYITNYQNQIEELNLKVTSLESQVYKEQAGAVAGAGDSCENGDVSILSIKEMLKTTPPPKHSNNSTKNSNSDYPLGQIKKSDSLQKLKNLTRDIEVFLYGFNGQKNDSSNNTTTNTYTTATTNTSSNNKMTIFKSPSTIELNKHETPPAIRSDKSTTTTTTTTSNSNSNSIKRLSYNSQFTNLPSINGSPTTTKRITQNIK</sequence>
<comment type="caution">
    <text evidence="5">The sequence shown here is derived from an EMBL/GenBank/DDBJ whole genome shotgun (WGS) entry which is preliminary data.</text>
</comment>
<feature type="compositionally biased region" description="Polar residues" evidence="4">
    <location>
        <begin position="325"/>
        <end position="355"/>
    </location>
</feature>
<dbReference type="GO" id="GO:0007059">
    <property type="term" value="P:chromosome segregation"/>
    <property type="evidence" value="ECO:0007669"/>
    <property type="project" value="TreeGrafter"/>
</dbReference>
<gene>
    <name evidence="5" type="ORF">KGF56_003181</name>
</gene>
<dbReference type="AlphaFoldDB" id="A0AAI9SW27"/>
<dbReference type="GO" id="GO:0008017">
    <property type="term" value="F:microtubule binding"/>
    <property type="evidence" value="ECO:0007669"/>
    <property type="project" value="InterPro"/>
</dbReference>
<dbReference type="Proteomes" id="UP001202479">
    <property type="component" value="Unassembled WGS sequence"/>
</dbReference>
<feature type="compositionally biased region" description="Low complexity" evidence="4">
    <location>
        <begin position="309"/>
        <end position="324"/>
    </location>
</feature>
<evidence type="ECO:0000256" key="1">
    <source>
        <dbReference type="ARBA" id="ARBA00007429"/>
    </source>
</evidence>
<keyword evidence="6" id="KW-1185">Reference proteome</keyword>
<dbReference type="GeneID" id="73380798"/>
<evidence type="ECO:0008006" key="7">
    <source>
        <dbReference type="Google" id="ProtNLM"/>
    </source>
</evidence>
<comment type="similarity">
    <text evidence="1">Belongs to the nudE family.</text>
</comment>
<feature type="compositionally biased region" description="Low complexity" evidence="4">
    <location>
        <begin position="216"/>
        <end position="225"/>
    </location>
</feature>
<dbReference type="GO" id="GO:0000132">
    <property type="term" value="P:establishment of mitotic spindle orientation"/>
    <property type="evidence" value="ECO:0007669"/>
    <property type="project" value="TreeGrafter"/>
</dbReference>
<dbReference type="GO" id="GO:0000776">
    <property type="term" value="C:kinetochore"/>
    <property type="evidence" value="ECO:0007669"/>
    <property type="project" value="TreeGrafter"/>
</dbReference>
<reference evidence="5" key="1">
    <citation type="journal article" date="2022" name="DNA Res.">
        <title>Genome analysis of five recently described species of the CUG-Ser clade uncovers Candida theae as a new hybrid lineage with pathogenic potential in the Candida parapsilosis species complex.</title>
        <authorList>
            <person name="Mixao V."/>
            <person name="Del Olmo V."/>
            <person name="Hegedusova E."/>
            <person name="Saus E."/>
            <person name="Pryszcz L."/>
            <person name="Cillingova A."/>
            <person name="Nosek J."/>
            <person name="Gabaldon T."/>
        </authorList>
    </citation>
    <scope>NUCLEOTIDE SEQUENCE</scope>
    <source>
        <strain evidence="5">CBS 10844</strain>
    </source>
</reference>
<dbReference type="GO" id="GO:0051642">
    <property type="term" value="P:centrosome localization"/>
    <property type="evidence" value="ECO:0007669"/>
    <property type="project" value="TreeGrafter"/>
</dbReference>
<dbReference type="PANTHER" id="PTHR10921">
    <property type="entry name" value="NUCLEAR DISTRIBUTION PROTEIN NUDE HOMOLOG 1"/>
    <property type="match status" value="1"/>
</dbReference>
<protein>
    <recommendedName>
        <fullName evidence="7">NUDE domain-containing protein</fullName>
    </recommendedName>
</protein>
<evidence type="ECO:0000256" key="2">
    <source>
        <dbReference type="ARBA" id="ARBA00023054"/>
    </source>
</evidence>
<feature type="compositionally biased region" description="Basic and acidic residues" evidence="4">
    <location>
        <begin position="297"/>
        <end position="308"/>
    </location>
</feature>
<evidence type="ECO:0000313" key="6">
    <source>
        <dbReference type="Proteomes" id="UP001202479"/>
    </source>
</evidence>